<comment type="caution">
    <text evidence="1">The sequence shown here is derived from an EMBL/GenBank/DDBJ whole genome shotgun (WGS) entry which is preliminary data.</text>
</comment>
<organism evidence="1 2">
    <name type="scientific">Hoeflea ulvae</name>
    <dbReference type="NCBI Taxonomy" id="2983764"/>
    <lineage>
        <taxon>Bacteria</taxon>
        <taxon>Pseudomonadati</taxon>
        <taxon>Pseudomonadota</taxon>
        <taxon>Alphaproteobacteria</taxon>
        <taxon>Hyphomicrobiales</taxon>
        <taxon>Rhizobiaceae</taxon>
        <taxon>Hoeflea</taxon>
    </lineage>
</organism>
<evidence type="ECO:0000313" key="2">
    <source>
        <dbReference type="Proteomes" id="UP001081283"/>
    </source>
</evidence>
<dbReference type="Proteomes" id="UP001081283">
    <property type="component" value="Unassembled WGS sequence"/>
</dbReference>
<gene>
    <name evidence="1" type="ORF">OEG82_10445</name>
</gene>
<protein>
    <submittedName>
        <fullName evidence="1">Phage head closure protein</fullName>
    </submittedName>
</protein>
<sequence>MGALFVDPGRLSARLALEAQADLPDGQGGVTEGWTLLAELWGRIEPLRATAGEQAGAATAPVSHRVTIRYREDVRHAMRFVHRGRVLEIRSLHDPDERRRYLVCDCEESQP</sequence>
<dbReference type="NCBIfam" id="TIGR01563">
    <property type="entry name" value="gp16_SPP1"/>
    <property type="match status" value="1"/>
</dbReference>
<dbReference type="InterPro" id="IPR008767">
    <property type="entry name" value="Phage_SPP1_head-tail_adaptor"/>
</dbReference>
<dbReference type="RefSeq" id="WP_267612391.1">
    <property type="nucleotide sequence ID" value="NZ_JAOVZQ010000001.1"/>
</dbReference>
<dbReference type="Gene3D" id="2.40.10.270">
    <property type="entry name" value="Bacteriophage SPP1 head-tail adaptor protein"/>
    <property type="match status" value="1"/>
</dbReference>
<name>A0ABT3YFB0_9HYPH</name>
<dbReference type="Pfam" id="PF05521">
    <property type="entry name" value="Phage_HCP"/>
    <property type="match status" value="1"/>
</dbReference>
<reference evidence="1" key="1">
    <citation type="submission" date="2022-10" db="EMBL/GenBank/DDBJ databases">
        <title>Hoeflea sp. J2-29, isolated from marine algae.</title>
        <authorList>
            <person name="Kristyanto S."/>
            <person name="Kim J.M."/>
            <person name="Jeon C.O."/>
        </authorList>
    </citation>
    <scope>NUCLEOTIDE SEQUENCE</scope>
    <source>
        <strain evidence="1">J2-29</strain>
    </source>
</reference>
<keyword evidence="2" id="KW-1185">Reference proteome</keyword>
<accession>A0ABT3YFB0</accession>
<proteinExistence type="predicted"/>
<dbReference type="EMBL" id="JAOVZQ010000001">
    <property type="protein sequence ID" value="MCY0094440.1"/>
    <property type="molecule type" value="Genomic_DNA"/>
</dbReference>
<dbReference type="InterPro" id="IPR038666">
    <property type="entry name" value="SSP1_head-tail_sf"/>
</dbReference>
<evidence type="ECO:0000313" key="1">
    <source>
        <dbReference type="EMBL" id="MCY0094440.1"/>
    </source>
</evidence>